<accession>A0ABQ9LWV7</accession>
<reference evidence="1" key="1">
    <citation type="journal article" date="2023" name="Plant Biotechnol. J.">
        <title>Chromosome-level wild Hevea brasiliensis genome provides new tools for genomic-assisted breeding and valuable loci to elevate rubber yield.</title>
        <authorList>
            <person name="Cheng H."/>
            <person name="Song X."/>
            <person name="Hu Y."/>
            <person name="Wu T."/>
            <person name="Yang Q."/>
            <person name="An Z."/>
            <person name="Feng S."/>
            <person name="Deng Z."/>
            <person name="Wu W."/>
            <person name="Zeng X."/>
            <person name="Tu M."/>
            <person name="Wang X."/>
            <person name="Huang H."/>
        </authorList>
    </citation>
    <scope>NUCLEOTIDE SEQUENCE</scope>
    <source>
        <strain evidence="1">MT/VB/25A 57/8</strain>
    </source>
</reference>
<sequence length="111" mass="12920">MKRHNSRRRKHEECAVLSRKVNVLVELAANFPMMSRELQTQDGVLRIKLQDGGHDKFDVPKRVRKDLTVRGLQRATLNRVIGGRTRDREGMMVVKLSGNQEKIIIEEMKRD</sequence>
<evidence type="ECO:0000313" key="2">
    <source>
        <dbReference type="Proteomes" id="UP001174677"/>
    </source>
</evidence>
<dbReference type="Proteomes" id="UP001174677">
    <property type="component" value="Chromosome 9"/>
</dbReference>
<gene>
    <name evidence="1" type="ORF">P3X46_015717</name>
</gene>
<dbReference type="EMBL" id="JARPOI010000009">
    <property type="protein sequence ID" value="KAJ9172487.1"/>
    <property type="molecule type" value="Genomic_DNA"/>
</dbReference>
<proteinExistence type="predicted"/>
<organism evidence="1 2">
    <name type="scientific">Hevea brasiliensis</name>
    <name type="common">Para rubber tree</name>
    <name type="synonym">Siphonia brasiliensis</name>
    <dbReference type="NCBI Taxonomy" id="3981"/>
    <lineage>
        <taxon>Eukaryota</taxon>
        <taxon>Viridiplantae</taxon>
        <taxon>Streptophyta</taxon>
        <taxon>Embryophyta</taxon>
        <taxon>Tracheophyta</taxon>
        <taxon>Spermatophyta</taxon>
        <taxon>Magnoliopsida</taxon>
        <taxon>eudicotyledons</taxon>
        <taxon>Gunneridae</taxon>
        <taxon>Pentapetalae</taxon>
        <taxon>rosids</taxon>
        <taxon>fabids</taxon>
        <taxon>Malpighiales</taxon>
        <taxon>Euphorbiaceae</taxon>
        <taxon>Crotonoideae</taxon>
        <taxon>Micrandreae</taxon>
        <taxon>Hevea</taxon>
    </lineage>
</organism>
<evidence type="ECO:0000313" key="1">
    <source>
        <dbReference type="EMBL" id="KAJ9172487.1"/>
    </source>
</evidence>
<keyword evidence="2" id="KW-1185">Reference proteome</keyword>
<protein>
    <submittedName>
        <fullName evidence="1">Uncharacterized protein</fullName>
    </submittedName>
</protein>
<name>A0ABQ9LWV7_HEVBR</name>
<comment type="caution">
    <text evidence="1">The sequence shown here is derived from an EMBL/GenBank/DDBJ whole genome shotgun (WGS) entry which is preliminary data.</text>
</comment>